<dbReference type="AlphaFoldDB" id="A0A1I1A2L4"/>
<gene>
    <name evidence="2" type="ORF">SAMN04488528_102917</name>
</gene>
<reference evidence="2 3" key="1">
    <citation type="submission" date="2016-10" db="EMBL/GenBank/DDBJ databases">
        <authorList>
            <person name="de Groot N.N."/>
        </authorList>
    </citation>
    <scope>NUCLEOTIDE SEQUENCE [LARGE SCALE GENOMIC DNA]</scope>
    <source>
        <strain evidence="2 3">DSM 12271</strain>
    </source>
</reference>
<sequence>MENKKFSTQSIVEVGIMSGLIIVMFMIVNYVPIIGSLFMFVLPLPITILLVKYDIKVSTSAIIVSTILLAIINNPIIAIGNALMFGLTGSAMGYCIKNKKTPIFTIMLETIASIFSMLVGYALTIYVVMGTNLIAIINQQINMIRESVDLTKEIYAGMGVSIDSAPLFDVINSITPEFLMTVLPGVLVMIALITAYINYMVTKTIMKKLRYEVADLRPFSTWYIDNRIGAMLILVLIISLMMINHGIDMGSYIFGSINVIFQIMMVVLGFSVIIFYLKDKLKLKKGFIIVISILILFNVTLNKLVFLIGIVDLVLDLRRLDPNSLSNSIKNYLDKKNIK</sequence>
<keyword evidence="1" id="KW-1133">Transmembrane helix</keyword>
<keyword evidence="1" id="KW-0812">Transmembrane</keyword>
<dbReference type="OrthoDB" id="1938242at2"/>
<dbReference type="PANTHER" id="PTHR41324">
    <property type="entry name" value="MEMBRANE PROTEIN-RELATED"/>
    <property type="match status" value="1"/>
</dbReference>
<evidence type="ECO:0000313" key="3">
    <source>
        <dbReference type="Proteomes" id="UP000198619"/>
    </source>
</evidence>
<dbReference type="PANTHER" id="PTHR41324:SF1">
    <property type="entry name" value="DUF2232 DOMAIN-CONTAINING PROTEIN"/>
    <property type="match status" value="1"/>
</dbReference>
<feature type="transmembrane region" description="Helical" evidence="1">
    <location>
        <begin position="253"/>
        <end position="277"/>
    </location>
</feature>
<feature type="transmembrane region" description="Helical" evidence="1">
    <location>
        <begin position="178"/>
        <end position="201"/>
    </location>
</feature>
<evidence type="ECO:0000256" key="1">
    <source>
        <dbReference type="SAM" id="Phobius"/>
    </source>
</evidence>
<organism evidence="2 3">
    <name type="scientific">Clostridium frigidicarnis</name>
    <dbReference type="NCBI Taxonomy" id="84698"/>
    <lineage>
        <taxon>Bacteria</taxon>
        <taxon>Bacillati</taxon>
        <taxon>Bacillota</taxon>
        <taxon>Clostridia</taxon>
        <taxon>Eubacteriales</taxon>
        <taxon>Clostridiaceae</taxon>
        <taxon>Clostridium</taxon>
    </lineage>
</organism>
<feature type="transmembrane region" description="Helical" evidence="1">
    <location>
        <begin position="53"/>
        <end position="72"/>
    </location>
</feature>
<proteinExistence type="predicted"/>
<accession>A0A1I1A2L4</accession>
<dbReference type="STRING" id="84698.SAMN04488528_102917"/>
<keyword evidence="3" id="KW-1185">Reference proteome</keyword>
<feature type="transmembrane region" description="Helical" evidence="1">
    <location>
        <begin position="103"/>
        <end position="129"/>
    </location>
</feature>
<evidence type="ECO:0000313" key="2">
    <source>
        <dbReference type="EMBL" id="SFB32244.1"/>
    </source>
</evidence>
<protein>
    <submittedName>
        <fullName evidence="2">Uncharacterized conserved protein YybS, DUF2232 family</fullName>
    </submittedName>
</protein>
<feature type="transmembrane region" description="Helical" evidence="1">
    <location>
        <begin position="228"/>
        <end position="247"/>
    </location>
</feature>
<feature type="transmembrane region" description="Helical" evidence="1">
    <location>
        <begin position="289"/>
        <end position="315"/>
    </location>
</feature>
<keyword evidence="1" id="KW-0472">Membrane</keyword>
<dbReference type="RefSeq" id="WP_090042455.1">
    <property type="nucleotide sequence ID" value="NZ_FOKI01000029.1"/>
</dbReference>
<name>A0A1I1A2L4_9CLOT</name>
<dbReference type="Pfam" id="PF09991">
    <property type="entry name" value="DUF2232"/>
    <property type="match status" value="1"/>
</dbReference>
<dbReference type="Proteomes" id="UP000198619">
    <property type="component" value="Unassembled WGS sequence"/>
</dbReference>
<dbReference type="InterPro" id="IPR018710">
    <property type="entry name" value="DUF2232"/>
</dbReference>
<feature type="transmembrane region" description="Helical" evidence="1">
    <location>
        <begin position="20"/>
        <end position="41"/>
    </location>
</feature>
<dbReference type="EMBL" id="FOKI01000029">
    <property type="protein sequence ID" value="SFB32244.1"/>
    <property type="molecule type" value="Genomic_DNA"/>
</dbReference>